<sequence>MNTQIQQYLQHIRFQGTLKPSIQLLGQLQTRHLLTIPYENLDVALKHSISFAIPDLFHKMIIEQRGGNCFELNILFSWLLRELGFSVTNRYAQFWRNVTENTPPEEIPMHQLLVVNDAGQSYITDVGVGALAPCKPVPLIAGYQHREGRELYKIEYDEANGWMLFEQMKHHWRLLYSFHDDANDAKFAPRLSKQKNKIAMIRTPYGRHTMFNNEFRIYEGHSLTTYTTQTDEEWLRALQRFFHISLHQ</sequence>
<dbReference type="EMBL" id="LGCI01000006">
    <property type="protein sequence ID" value="KOY82301.1"/>
    <property type="molecule type" value="Genomic_DNA"/>
</dbReference>
<dbReference type="InterPro" id="IPR053710">
    <property type="entry name" value="Arylamine_NAT_domain_sf"/>
</dbReference>
<gene>
    <name evidence="3" type="ORF">ADM90_11775</name>
</gene>
<name>A0A0N0CVV3_9BACI</name>
<dbReference type="PRINTS" id="PR01543">
    <property type="entry name" value="ANATRNSFRASE"/>
</dbReference>
<dbReference type="STRING" id="33935.ADM90_11775"/>
<evidence type="ECO:0000256" key="1">
    <source>
        <dbReference type="ARBA" id="ARBA00006547"/>
    </source>
</evidence>
<evidence type="ECO:0000313" key="4">
    <source>
        <dbReference type="Proteomes" id="UP000037977"/>
    </source>
</evidence>
<dbReference type="Pfam" id="PF00797">
    <property type="entry name" value="Acetyltransf_2"/>
    <property type="match status" value="1"/>
</dbReference>
<proteinExistence type="inferred from homology"/>
<dbReference type="SUPFAM" id="SSF54001">
    <property type="entry name" value="Cysteine proteinases"/>
    <property type="match status" value="1"/>
</dbReference>
<dbReference type="RefSeq" id="WP_053995202.1">
    <property type="nucleotide sequence ID" value="NZ_CP065643.1"/>
</dbReference>
<accession>A0A0N0CVV3</accession>
<keyword evidence="3" id="KW-0808">Transferase</keyword>
<protein>
    <submittedName>
        <fullName evidence="3">N-hydroxyarylamine O-acetyltransferase</fullName>
    </submittedName>
</protein>
<dbReference type="InterPro" id="IPR001447">
    <property type="entry name" value="Arylamine_N-AcTrfase"/>
</dbReference>
<comment type="similarity">
    <text evidence="1 2">Belongs to the arylamine N-acetyltransferase family.</text>
</comment>
<dbReference type="PANTHER" id="PTHR11786:SF0">
    <property type="entry name" value="ARYLAMINE N-ACETYLTRANSFERASE 4-RELATED"/>
    <property type="match status" value="1"/>
</dbReference>
<reference evidence="3 4" key="1">
    <citation type="submission" date="2015-07" db="EMBL/GenBank/DDBJ databases">
        <title>Genome sequencing project for genomic taxonomy and phylogenomics of Bacillus-like bacteria.</title>
        <authorList>
            <person name="Liu B."/>
            <person name="Wang J."/>
            <person name="Zhu Y."/>
            <person name="Liu G."/>
            <person name="Chen Q."/>
            <person name="Chen Z."/>
            <person name="Che J."/>
            <person name="Ge C."/>
            <person name="Shi H."/>
            <person name="Pan Z."/>
            <person name="Liu X."/>
        </authorList>
    </citation>
    <scope>NUCLEOTIDE SEQUENCE [LARGE SCALE GENOMIC DNA]</scope>
    <source>
        <strain evidence="3 4">DSM 54</strain>
    </source>
</reference>
<dbReference type="InterPro" id="IPR038765">
    <property type="entry name" value="Papain-like_cys_pep_sf"/>
</dbReference>
<dbReference type="Proteomes" id="UP000037977">
    <property type="component" value="Unassembled WGS sequence"/>
</dbReference>
<evidence type="ECO:0000313" key="3">
    <source>
        <dbReference type="EMBL" id="KOY82301.1"/>
    </source>
</evidence>
<organism evidence="3 4">
    <name type="scientific">Lysinibacillus macroides</name>
    <dbReference type="NCBI Taxonomy" id="33935"/>
    <lineage>
        <taxon>Bacteria</taxon>
        <taxon>Bacillati</taxon>
        <taxon>Bacillota</taxon>
        <taxon>Bacilli</taxon>
        <taxon>Bacillales</taxon>
        <taxon>Bacillaceae</taxon>
        <taxon>Lysinibacillus</taxon>
    </lineage>
</organism>
<dbReference type="PATRIC" id="fig|33935.3.peg.4278"/>
<dbReference type="GO" id="GO:0016407">
    <property type="term" value="F:acetyltransferase activity"/>
    <property type="evidence" value="ECO:0007669"/>
    <property type="project" value="InterPro"/>
</dbReference>
<evidence type="ECO:0000256" key="2">
    <source>
        <dbReference type="RuleBase" id="RU003452"/>
    </source>
</evidence>
<dbReference type="OrthoDB" id="7181050at2"/>
<keyword evidence="4" id="KW-1185">Reference proteome</keyword>
<dbReference type="PANTHER" id="PTHR11786">
    <property type="entry name" value="N-HYDROXYARYLAMINE O-ACETYLTRANSFERASE"/>
    <property type="match status" value="1"/>
</dbReference>
<dbReference type="Gene3D" id="3.30.2140.20">
    <property type="match status" value="1"/>
</dbReference>
<dbReference type="AlphaFoldDB" id="A0A0N0CVV3"/>
<comment type="caution">
    <text evidence="3">The sequence shown here is derived from an EMBL/GenBank/DDBJ whole genome shotgun (WGS) entry which is preliminary data.</text>
</comment>